<accession>A0ACC7S7W9</accession>
<organism evidence="1 2">
    <name type="scientific">Dolichospermum flos-aquae UHCC 0037</name>
    <dbReference type="NCBI Taxonomy" id="2590026"/>
    <lineage>
        <taxon>Bacteria</taxon>
        <taxon>Bacillati</taxon>
        <taxon>Cyanobacteriota</taxon>
        <taxon>Cyanophyceae</taxon>
        <taxon>Nostocales</taxon>
        <taxon>Aphanizomenonaceae</taxon>
        <taxon>Dolichospermum</taxon>
    </lineage>
</organism>
<keyword evidence="2" id="KW-1185">Reference proteome</keyword>
<proteinExistence type="predicted"/>
<protein>
    <submittedName>
        <fullName evidence="1">Uncharacterized protein</fullName>
    </submittedName>
</protein>
<gene>
    <name evidence="1" type="ORF">FJR39_15520</name>
</gene>
<dbReference type="EMBL" id="VILF01000004">
    <property type="protein sequence ID" value="MTJ44505.1"/>
    <property type="molecule type" value="Genomic_DNA"/>
</dbReference>
<name>A0ACC7S7W9_DOLFA</name>
<evidence type="ECO:0000313" key="1">
    <source>
        <dbReference type="EMBL" id="MTJ44505.1"/>
    </source>
</evidence>
<comment type="caution">
    <text evidence="1">The sequence shown here is derived from an EMBL/GenBank/DDBJ whole genome shotgun (WGS) entry which is preliminary data.</text>
</comment>
<reference evidence="2" key="1">
    <citation type="journal article" date="2020" name="Toxins">
        <title>Phylogenomic Analysis of Secondary Metabolism in the Toxic Cyanobacterial Genera Anabaena, Dolichospermum and Aphanizomenon.</title>
        <authorList>
            <person name="Oesterholm J."/>
            <person name="Popin R.V."/>
            <person name="Fewer D.P."/>
            <person name="Sivonen K."/>
        </authorList>
    </citation>
    <scope>NUCLEOTIDE SEQUENCE [LARGE SCALE GENOMIC DNA]</scope>
    <source>
        <strain evidence="2">UHCC 0037</strain>
    </source>
</reference>
<dbReference type="Proteomes" id="UP001517388">
    <property type="component" value="Unassembled WGS sequence"/>
</dbReference>
<sequence>MQDQTKEVEATIAEYNKVFAQLKPSILGPFYHYPSILITPETAVTITNGFKLWIVFTKIVGDLKKQNYGRSETGPLKVKLLSDNLAVVSAVATRYTKDNQLLTSFGFTYTMRKVDQRWKIIVGTIHDVDSVS</sequence>
<evidence type="ECO:0000313" key="2">
    <source>
        <dbReference type="Proteomes" id="UP001517388"/>
    </source>
</evidence>